<dbReference type="Proteomes" id="UP000237347">
    <property type="component" value="Unassembled WGS sequence"/>
</dbReference>
<evidence type="ECO:0000313" key="2">
    <source>
        <dbReference type="Proteomes" id="UP000237347"/>
    </source>
</evidence>
<proteinExistence type="predicted"/>
<protein>
    <submittedName>
        <fullName evidence="1">Uncharacterized protein</fullName>
    </submittedName>
</protein>
<comment type="caution">
    <text evidence="1">The sequence shown here is derived from an EMBL/GenBank/DDBJ whole genome shotgun (WGS) entry which is preliminary data.</text>
</comment>
<dbReference type="EMBL" id="PKMF04001116">
    <property type="protein sequence ID" value="KAK7814304.1"/>
    <property type="molecule type" value="Genomic_DNA"/>
</dbReference>
<dbReference type="AlphaFoldDB" id="A0AAW0IJ33"/>
<keyword evidence="2" id="KW-1185">Reference proteome</keyword>
<accession>A0AAW0IJ33</accession>
<organism evidence="1 2">
    <name type="scientific">Quercus suber</name>
    <name type="common">Cork oak</name>
    <dbReference type="NCBI Taxonomy" id="58331"/>
    <lineage>
        <taxon>Eukaryota</taxon>
        <taxon>Viridiplantae</taxon>
        <taxon>Streptophyta</taxon>
        <taxon>Embryophyta</taxon>
        <taxon>Tracheophyta</taxon>
        <taxon>Spermatophyta</taxon>
        <taxon>Magnoliopsida</taxon>
        <taxon>eudicotyledons</taxon>
        <taxon>Gunneridae</taxon>
        <taxon>Pentapetalae</taxon>
        <taxon>rosids</taxon>
        <taxon>fabids</taxon>
        <taxon>Fagales</taxon>
        <taxon>Fagaceae</taxon>
        <taxon>Quercus</taxon>
    </lineage>
</organism>
<reference evidence="1 2" key="1">
    <citation type="journal article" date="2018" name="Sci. Data">
        <title>The draft genome sequence of cork oak.</title>
        <authorList>
            <person name="Ramos A.M."/>
            <person name="Usie A."/>
            <person name="Barbosa P."/>
            <person name="Barros P.M."/>
            <person name="Capote T."/>
            <person name="Chaves I."/>
            <person name="Simoes F."/>
            <person name="Abreu I."/>
            <person name="Carrasquinho I."/>
            <person name="Faro C."/>
            <person name="Guimaraes J.B."/>
            <person name="Mendonca D."/>
            <person name="Nobrega F."/>
            <person name="Rodrigues L."/>
            <person name="Saibo N.J.M."/>
            <person name="Varela M.C."/>
            <person name="Egas C."/>
            <person name="Matos J."/>
            <person name="Miguel C.M."/>
            <person name="Oliveira M.M."/>
            <person name="Ricardo C.P."/>
            <person name="Goncalves S."/>
        </authorList>
    </citation>
    <scope>NUCLEOTIDE SEQUENCE [LARGE SCALE GENOMIC DNA]</scope>
    <source>
        <strain evidence="2">cv. HL8</strain>
    </source>
</reference>
<sequence length="121" mass="14105">MLAPRIDSRGNWMAFKSNWKQQILKETPPTSKARFGRGMRLPNDLGNFPPSSLNDKSILMADVRFPMALEIVPRKLLELRRRNSRRLKLYNQLGIEELKLLPDRSRCLREVVFWRSTGIGP</sequence>
<evidence type="ECO:0000313" key="1">
    <source>
        <dbReference type="EMBL" id="KAK7814304.1"/>
    </source>
</evidence>
<gene>
    <name evidence="1" type="ORF">CFP56_003332</name>
</gene>
<name>A0AAW0IJ33_QUESU</name>